<reference evidence="1 2" key="1">
    <citation type="journal article" date="2022" name="G3 (Bethesda)">
        <title>Evaluating Illumina-, Nanopore-, and PacBio-based genome assembly strategies with the bald notothen, Trematomus borchgrevinki.</title>
        <authorList>
            <person name="Rayamajhi N."/>
            <person name="Cheng C.C."/>
            <person name="Catchen J.M."/>
        </authorList>
    </citation>
    <scope>NUCLEOTIDE SEQUENCE [LARGE SCALE GENOMIC DNA]</scope>
    <source>
        <strain evidence="1">AGRC-2024</strain>
    </source>
</reference>
<comment type="caution">
    <text evidence="1">The sequence shown here is derived from an EMBL/GenBank/DDBJ whole genome shotgun (WGS) entry which is preliminary data.</text>
</comment>
<evidence type="ECO:0000313" key="2">
    <source>
        <dbReference type="Proteomes" id="UP001619887"/>
    </source>
</evidence>
<sequence>MKSEVICSSDDLWGQWGVASSRCSQSEASTLVLCSAFPGPHDIHNMLMTLTLLIMAKQPNLKPCEAQR</sequence>
<gene>
    <name evidence="1" type="ORF">OYC64_009537</name>
</gene>
<reference evidence="1 2" key="2">
    <citation type="journal article" date="2024" name="G3 (Bethesda)">
        <title>The genome of the cryopelagic Antarctic bald notothen, Trematomus borchgrevinki.</title>
        <authorList>
            <person name="Rayamajhi N."/>
            <person name="Rivera-Colon A.G."/>
            <person name="Minhas B.F."/>
            <person name="Cheng C.C."/>
            <person name="Catchen J.M."/>
        </authorList>
    </citation>
    <scope>NUCLEOTIDE SEQUENCE [LARGE SCALE GENOMIC DNA]</scope>
    <source>
        <strain evidence="1">AGRC-2024</strain>
    </source>
</reference>
<dbReference type="Proteomes" id="UP001619887">
    <property type="component" value="Unassembled WGS sequence"/>
</dbReference>
<protein>
    <submittedName>
        <fullName evidence="1">Uncharacterized protein</fullName>
    </submittedName>
</protein>
<dbReference type="EMBL" id="JBIYXZ010002072">
    <property type="protein sequence ID" value="KAL3061373.1"/>
    <property type="molecule type" value="Genomic_DNA"/>
</dbReference>
<evidence type="ECO:0000313" key="1">
    <source>
        <dbReference type="EMBL" id="KAL3061373.1"/>
    </source>
</evidence>
<keyword evidence="2" id="KW-1185">Reference proteome</keyword>
<organism evidence="1 2">
    <name type="scientific">Pagothenia borchgrevinki</name>
    <name type="common">Bald rockcod</name>
    <name type="synonym">Trematomus borchgrevinki</name>
    <dbReference type="NCBI Taxonomy" id="8213"/>
    <lineage>
        <taxon>Eukaryota</taxon>
        <taxon>Metazoa</taxon>
        <taxon>Chordata</taxon>
        <taxon>Craniata</taxon>
        <taxon>Vertebrata</taxon>
        <taxon>Euteleostomi</taxon>
        <taxon>Actinopterygii</taxon>
        <taxon>Neopterygii</taxon>
        <taxon>Teleostei</taxon>
        <taxon>Neoteleostei</taxon>
        <taxon>Acanthomorphata</taxon>
        <taxon>Eupercaria</taxon>
        <taxon>Perciformes</taxon>
        <taxon>Notothenioidei</taxon>
        <taxon>Nototheniidae</taxon>
        <taxon>Pagothenia</taxon>
    </lineage>
</organism>
<accession>A0ABD2H6C1</accession>
<proteinExistence type="predicted"/>
<name>A0ABD2H6C1_PAGBO</name>
<dbReference type="AlphaFoldDB" id="A0ABD2H6C1"/>